<proteinExistence type="predicted"/>
<reference evidence="1" key="1">
    <citation type="journal article" date="2020" name="Nature">
        <title>Giant virus diversity and host interactions through global metagenomics.</title>
        <authorList>
            <person name="Schulz F."/>
            <person name="Roux S."/>
            <person name="Paez-Espino D."/>
            <person name="Jungbluth S."/>
            <person name="Walsh D.A."/>
            <person name="Denef V.J."/>
            <person name="McMahon K.D."/>
            <person name="Konstantinidis K.T."/>
            <person name="Eloe-Fadrosh E.A."/>
            <person name="Kyrpides N.C."/>
            <person name="Woyke T."/>
        </authorList>
    </citation>
    <scope>NUCLEOTIDE SEQUENCE</scope>
    <source>
        <strain evidence="1">GVMAG-M-3300021079-18</strain>
    </source>
</reference>
<sequence length="272" mass="31129">MFSEISSQMRSLHEIALRQVTSEMSLRQTVSFVSNYSGYLDIEKVRELLATKLRVFDPHILVQRMDLTTTQQLLEHVRALLAGTSHKYGYTIGEDGRNTTLTPYYSLEVAQGTTPIKITIDGLLPASGMNCLMVTIDDHLPIERPFFFRPGDRPDIDVIRRYIASKTNDILIDSNERLKTPEWFEIRAGEDNVVVPRKVLKVEENWETEILDALSFFGSDFIENELDCRVKDIAFDTLSISFGGNDPNWNRHGFDHSIYIDFVGYVIETPSE</sequence>
<dbReference type="AlphaFoldDB" id="A0A6C0CGQ1"/>
<protein>
    <submittedName>
        <fullName evidence="1">Uncharacterized protein</fullName>
    </submittedName>
</protein>
<dbReference type="EMBL" id="MN739412">
    <property type="protein sequence ID" value="QHT03473.1"/>
    <property type="molecule type" value="Genomic_DNA"/>
</dbReference>
<organism evidence="1">
    <name type="scientific">viral metagenome</name>
    <dbReference type="NCBI Taxonomy" id="1070528"/>
    <lineage>
        <taxon>unclassified sequences</taxon>
        <taxon>metagenomes</taxon>
        <taxon>organismal metagenomes</taxon>
    </lineage>
</organism>
<evidence type="ECO:0000313" key="1">
    <source>
        <dbReference type="EMBL" id="QHT03473.1"/>
    </source>
</evidence>
<accession>A0A6C0CGQ1</accession>
<name>A0A6C0CGQ1_9ZZZZ</name>